<evidence type="ECO:0000256" key="3">
    <source>
        <dbReference type="SAM" id="SignalP"/>
    </source>
</evidence>
<reference evidence="5 6" key="1">
    <citation type="submission" date="2018-05" db="EMBL/GenBank/DDBJ databases">
        <title>Draft genome sequence of Scytalidium lignicola DSM 105466, a ubiquitous saprotrophic fungus.</title>
        <authorList>
            <person name="Buettner E."/>
            <person name="Gebauer A.M."/>
            <person name="Hofrichter M."/>
            <person name="Liers C."/>
            <person name="Kellner H."/>
        </authorList>
    </citation>
    <scope>NUCLEOTIDE SEQUENCE [LARGE SCALE GENOMIC DNA]</scope>
    <source>
        <strain evidence="5 6">DSM 105466</strain>
    </source>
</reference>
<feature type="region of interest" description="Disordered" evidence="2">
    <location>
        <begin position="260"/>
        <end position="349"/>
    </location>
</feature>
<evidence type="ECO:0000256" key="1">
    <source>
        <dbReference type="ARBA" id="ARBA00022737"/>
    </source>
</evidence>
<feature type="domain" description="WSC" evidence="4">
    <location>
        <begin position="155"/>
        <end position="250"/>
    </location>
</feature>
<gene>
    <name evidence="5" type="ORF">B7463_g12465</name>
</gene>
<feature type="compositionally biased region" description="Low complexity" evidence="2">
    <location>
        <begin position="269"/>
        <end position="345"/>
    </location>
</feature>
<feature type="signal peptide" evidence="3">
    <location>
        <begin position="1"/>
        <end position="21"/>
    </location>
</feature>
<feature type="non-terminal residue" evidence="5">
    <location>
        <position position="490"/>
    </location>
</feature>
<dbReference type="PANTHER" id="PTHR45964:SF9">
    <property type="entry name" value="SULFOTRANSFERASE"/>
    <property type="match status" value="1"/>
</dbReference>
<feature type="non-terminal residue" evidence="5">
    <location>
        <position position="1"/>
    </location>
</feature>
<evidence type="ECO:0000259" key="4">
    <source>
        <dbReference type="PROSITE" id="PS51212"/>
    </source>
</evidence>
<evidence type="ECO:0000256" key="2">
    <source>
        <dbReference type="SAM" id="MobiDB-lite"/>
    </source>
</evidence>
<sequence length="490" mass="52265">MKAFISSSAAVVLGLASFTRAIPTVNEVPRGLQRRWDAPPLPPCPQEEYTPYSYVGCFVESTPATLQYNPDLDYNSITVETCTATCKSNGFKYAGLVYYGNCICGTVLPPTSASELDCNAPCTGNKTEVCGAHQRISVWEDTTYPAVDLSTIASQYDSKGCYSEGVGYRAVSYRQSQLDSSTLTTEACLSACGNQYYPLAATEYHGECYCGYMLEGGSAPTDLSHCSLTCNGNTSETCGGSGYLNLYEATILKSTQSCGALLPPPPSPSTTTTTIASTTSTASTTTTTTPTTTATTTTTTTTTTTSSTTTSCPTTHPYHPTTTSCSTNPHHPPTMTTHTTSTTTSCSQLPHPTCKGTVYGCGSSRRDMDKTFSSLGIGNSWGWVVQGPVPVTGDLYMGAGGNDISKATIVGSYTIEKVNNELVVTYDTKEPWYLGTTHFYHDTTYPSKIAPGQFGNQHNLCGNTTTDCFKIPYAPSKTTYIIHADISYKC</sequence>
<evidence type="ECO:0000313" key="5">
    <source>
        <dbReference type="EMBL" id="RFU23875.1"/>
    </source>
</evidence>
<feature type="domain" description="WSC" evidence="4">
    <location>
        <begin position="51"/>
        <end position="142"/>
    </location>
</feature>
<keyword evidence="1" id="KW-0677">Repeat</keyword>
<dbReference type="PANTHER" id="PTHR45964">
    <property type="entry name" value="WSCD FAMILY MEMBER CG9164"/>
    <property type="match status" value="1"/>
</dbReference>
<dbReference type="OrthoDB" id="2019572at2759"/>
<dbReference type="STRING" id="5539.A0A3E2GRU2"/>
<feature type="chain" id="PRO_5017629825" description="WSC domain-containing protein" evidence="3">
    <location>
        <begin position="22"/>
        <end position="490"/>
    </location>
</feature>
<dbReference type="Pfam" id="PF01822">
    <property type="entry name" value="WSC"/>
    <property type="match status" value="2"/>
</dbReference>
<dbReference type="AlphaFoldDB" id="A0A3E2GRU2"/>
<dbReference type="PROSITE" id="PS51212">
    <property type="entry name" value="WSC"/>
    <property type="match status" value="2"/>
</dbReference>
<dbReference type="InterPro" id="IPR002889">
    <property type="entry name" value="WSC_carb-bd"/>
</dbReference>
<dbReference type="SMART" id="SM00321">
    <property type="entry name" value="WSC"/>
    <property type="match status" value="2"/>
</dbReference>
<keyword evidence="3" id="KW-0732">Signal</keyword>
<accession>A0A3E2GRU2</accession>
<evidence type="ECO:0000313" key="6">
    <source>
        <dbReference type="Proteomes" id="UP000258309"/>
    </source>
</evidence>
<dbReference type="Proteomes" id="UP000258309">
    <property type="component" value="Unassembled WGS sequence"/>
</dbReference>
<dbReference type="OMA" id="LAATEYH"/>
<organism evidence="5 6">
    <name type="scientific">Scytalidium lignicola</name>
    <name type="common">Hyphomycete</name>
    <dbReference type="NCBI Taxonomy" id="5539"/>
    <lineage>
        <taxon>Eukaryota</taxon>
        <taxon>Fungi</taxon>
        <taxon>Dikarya</taxon>
        <taxon>Ascomycota</taxon>
        <taxon>Pezizomycotina</taxon>
        <taxon>Leotiomycetes</taxon>
        <taxon>Leotiomycetes incertae sedis</taxon>
        <taxon>Scytalidium</taxon>
    </lineage>
</organism>
<keyword evidence="6" id="KW-1185">Reference proteome</keyword>
<comment type="caution">
    <text evidence="5">The sequence shown here is derived from an EMBL/GenBank/DDBJ whole genome shotgun (WGS) entry which is preliminary data.</text>
</comment>
<dbReference type="EMBL" id="NCSJ02000573">
    <property type="protein sequence ID" value="RFU23875.1"/>
    <property type="molecule type" value="Genomic_DNA"/>
</dbReference>
<dbReference type="InterPro" id="IPR051589">
    <property type="entry name" value="Sialate-O-sulfotransferase"/>
</dbReference>
<protein>
    <recommendedName>
        <fullName evidence="4">WSC domain-containing protein</fullName>
    </recommendedName>
</protein>
<proteinExistence type="predicted"/>
<name>A0A3E2GRU2_SCYLI</name>